<dbReference type="InterPro" id="IPR050126">
    <property type="entry name" value="Ap4A_hydrolase"/>
</dbReference>
<dbReference type="CDD" id="cd00144">
    <property type="entry name" value="MPP_PPP_family"/>
    <property type="match status" value="1"/>
</dbReference>
<name>A0A7C3CP73_9BACT</name>
<dbReference type="AlphaFoldDB" id="A0A7C3CP73"/>
<dbReference type="EMBL" id="DRMH01000034">
    <property type="protein sequence ID" value="HFC97429.1"/>
    <property type="molecule type" value="Genomic_DNA"/>
</dbReference>
<sequence length="214" mass="25071">MRIFAIGDIHGCAEALEKLLGRLPVDWGADLVIFLGDYIDRGPEPRRVIEKVMELRKLYPERVIALRGNHEWMFLRYLRGIEPEVFLFNGGEATLRAYYREGKLDIPEEHRTFLEGLPLYYETEDYFFVHAGVRPERPLHNQEEEDLLWIREGFYYYPGTFPKKIVFGHTPFPEPLLLPDRLGIDTGCVYGGKLTAIELPAEKIYQVECPRRWP</sequence>
<dbReference type="InterPro" id="IPR029052">
    <property type="entry name" value="Metallo-depent_PP-like"/>
</dbReference>
<dbReference type="Pfam" id="PF00149">
    <property type="entry name" value="Metallophos"/>
    <property type="match status" value="1"/>
</dbReference>
<dbReference type="GO" id="GO:0008803">
    <property type="term" value="F:bis(5'-nucleosyl)-tetraphosphatase (symmetrical) activity"/>
    <property type="evidence" value="ECO:0007669"/>
    <property type="project" value="TreeGrafter"/>
</dbReference>
<organism evidence="2">
    <name type="scientific">Thermosulfurimonas dismutans</name>
    <dbReference type="NCBI Taxonomy" id="999894"/>
    <lineage>
        <taxon>Bacteria</taxon>
        <taxon>Pseudomonadati</taxon>
        <taxon>Thermodesulfobacteriota</taxon>
        <taxon>Thermodesulfobacteria</taxon>
        <taxon>Thermodesulfobacteriales</taxon>
        <taxon>Thermodesulfobacteriaceae</taxon>
        <taxon>Thermosulfurimonas</taxon>
    </lineage>
</organism>
<dbReference type="GO" id="GO:0110154">
    <property type="term" value="P:RNA decapping"/>
    <property type="evidence" value="ECO:0007669"/>
    <property type="project" value="TreeGrafter"/>
</dbReference>
<evidence type="ECO:0000259" key="1">
    <source>
        <dbReference type="PROSITE" id="PS00125"/>
    </source>
</evidence>
<feature type="domain" description="Serine/threonine specific protein phosphatases" evidence="1">
    <location>
        <begin position="66"/>
        <end position="71"/>
    </location>
</feature>
<proteinExistence type="predicted"/>
<dbReference type="PROSITE" id="PS00125">
    <property type="entry name" value="SER_THR_PHOSPHATASE"/>
    <property type="match status" value="1"/>
</dbReference>
<dbReference type="GO" id="GO:0016791">
    <property type="term" value="F:phosphatase activity"/>
    <property type="evidence" value="ECO:0007669"/>
    <property type="project" value="TreeGrafter"/>
</dbReference>
<dbReference type="InterPro" id="IPR006186">
    <property type="entry name" value="Ser/Thr-sp_prot-phosphatase"/>
</dbReference>
<dbReference type="SUPFAM" id="SSF56300">
    <property type="entry name" value="Metallo-dependent phosphatases"/>
    <property type="match status" value="1"/>
</dbReference>
<gene>
    <name evidence="2" type="ORF">ENJ40_03080</name>
</gene>
<dbReference type="Gene3D" id="3.60.21.10">
    <property type="match status" value="1"/>
</dbReference>
<accession>A0A7C3CP73</accession>
<dbReference type="PANTHER" id="PTHR42850">
    <property type="entry name" value="METALLOPHOSPHOESTERASE"/>
    <property type="match status" value="1"/>
</dbReference>
<dbReference type="GO" id="GO:0005737">
    <property type="term" value="C:cytoplasm"/>
    <property type="evidence" value="ECO:0007669"/>
    <property type="project" value="TreeGrafter"/>
</dbReference>
<reference evidence="2" key="1">
    <citation type="journal article" date="2020" name="mSystems">
        <title>Genome- and Community-Level Interaction Insights into Carbon Utilization and Element Cycling Functions of Hydrothermarchaeota in Hydrothermal Sediment.</title>
        <authorList>
            <person name="Zhou Z."/>
            <person name="Liu Y."/>
            <person name="Xu W."/>
            <person name="Pan J."/>
            <person name="Luo Z.H."/>
            <person name="Li M."/>
        </authorList>
    </citation>
    <scope>NUCLEOTIDE SEQUENCE [LARGE SCALE GENOMIC DNA]</scope>
    <source>
        <strain evidence="2">HyVt-483</strain>
    </source>
</reference>
<comment type="caution">
    <text evidence="2">The sequence shown here is derived from an EMBL/GenBank/DDBJ whole genome shotgun (WGS) entry which is preliminary data.</text>
</comment>
<dbReference type="InterPro" id="IPR004843">
    <property type="entry name" value="Calcineurin-like_PHP"/>
</dbReference>
<dbReference type="Proteomes" id="UP000886043">
    <property type="component" value="Unassembled WGS sequence"/>
</dbReference>
<dbReference type="PANTHER" id="PTHR42850:SF4">
    <property type="entry name" value="ZINC-DEPENDENT ENDOPOLYPHOSPHATASE"/>
    <property type="match status" value="1"/>
</dbReference>
<evidence type="ECO:0000313" key="2">
    <source>
        <dbReference type="EMBL" id="HFC97429.1"/>
    </source>
</evidence>
<protein>
    <submittedName>
        <fullName evidence="2">Serine/threonine protein phosphatase</fullName>
    </submittedName>
</protein>
<dbReference type="PRINTS" id="PR00114">
    <property type="entry name" value="STPHPHTASE"/>
</dbReference>